<dbReference type="Gene3D" id="3.10.580.10">
    <property type="entry name" value="CBS-domain"/>
    <property type="match status" value="1"/>
</dbReference>
<evidence type="ECO:0000256" key="3">
    <source>
        <dbReference type="ARBA" id="ARBA00022692"/>
    </source>
</evidence>
<dbReference type="SUPFAM" id="SSF56176">
    <property type="entry name" value="FAD-binding/transporter-associated domain-like"/>
    <property type="match status" value="1"/>
</dbReference>
<evidence type="ECO:0000259" key="11">
    <source>
        <dbReference type="PROSITE" id="PS51371"/>
    </source>
</evidence>
<accession>A0A3M7TXM7</accession>
<dbReference type="PANTHER" id="PTHR22777">
    <property type="entry name" value="HEMOLYSIN-RELATED"/>
    <property type="match status" value="1"/>
</dbReference>
<evidence type="ECO:0000256" key="4">
    <source>
        <dbReference type="ARBA" id="ARBA00022737"/>
    </source>
</evidence>
<feature type="domain" description="CNNM transmembrane" evidence="12">
    <location>
        <begin position="1"/>
        <end position="188"/>
    </location>
</feature>
<dbReference type="GO" id="GO:0005886">
    <property type="term" value="C:plasma membrane"/>
    <property type="evidence" value="ECO:0007669"/>
    <property type="project" value="TreeGrafter"/>
</dbReference>
<dbReference type="CDD" id="cd04590">
    <property type="entry name" value="CBS_pair_CorC_HlyC_assoc"/>
    <property type="match status" value="1"/>
</dbReference>
<dbReference type="RefSeq" id="WP_122897552.1">
    <property type="nucleotide sequence ID" value="NZ_RHIB01000001.1"/>
</dbReference>
<dbReference type="InterPro" id="IPR044751">
    <property type="entry name" value="Ion_transp-like_CBS"/>
</dbReference>
<dbReference type="InterPro" id="IPR036318">
    <property type="entry name" value="FAD-bd_PCMH-like_sf"/>
</dbReference>
<dbReference type="OrthoDB" id="9798188at2"/>
<dbReference type="FunFam" id="3.10.580.10:FF:000002">
    <property type="entry name" value="Magnesium/cobalt efflux protein CorC"/>
    <property type="match status" value="1"/>
</dbReference>
<dbReference type="Pfam" id="PF00571">
    <property type="entry name" value="CBS"/>
    <property type="match status" value="2"/>
</dbReference>
<feature type="domain" description="CBS" evidence="11">
    <location>
        <begin position="270"/>
        <end position="327"/>
    </location>
</feature>
<proteinExistence type="inferred from homology"/>
<organism evidence="13 14">
    <name type="scientific">Alteribacter keqinensis</name>
    <dbReference type="NCBI Taxonomy" id="2483800"/>
    <lineage>
        <taxon>Bacteria</taxon>
        <taxon>Bacillati</taxon>
        <taxon>Bacillota</taxon>
        <taxon>Bacilli</taxon>
        <taxon>Bacillales</taxon>
        <taxon>Bacillaceae</taxon>
        <taxon>Alteribacter</taxon>
    </lineage>
</organism>
<evidence type="ECO:0000256" key="1">
    <source>
        <dbReference type="ARBA" id="ARBA00004141"/>
    </source>
</evidence>
<dbReference type="InterPro" id="IPR005170">
    <property type="entry name" value="Transptr-assoc_dom"/>
</dbReference>
<evidence type="ECO:0000256" key="6">
    <source>
        <dbReference type="ARBA" id="ARBA00023122"/>
    </source>
</evidence>
<comment type="subcellular location">
    <subcellularLocation>
        <location evidence="1">Membrane</location>
        <topology evidence="1">Multi-pass membrane protein</topology>
    </subcellularLocation>
</comment>
<feature type="domain" description="CBS" evidence="11">
    <location>
        <begin position="209"/>
        <end position="267"/>
    </location>
</feature>
<name>A0A3M7TXM7_9BACI</name>
<dbReference type="InterPro" id="IPR000644">
    <property type="entry name" value="CBS_dom"/>
</dbReference>
<dbReference type="SMART" id="SM01091">
    <property type="entry name" value="CorC_HlyC"/>
    <property type="match status" value="1"/>
</dbReference>
<evidence type="ECO:0000256" key="8">
    <source>
        <dbReference type="PROSITE-ProRule" id="PRU00703"/>
    </source>
</evidence>
<evidence type="ECO:0000256" key="7">
    <source>
        <dbReference type="ARBA" id="ARBA00023136"/>
    </source>
</evidence>
<keyword evidence="6 8" id="KW-0129">CBS domain</keyword>
<evidence type="ECO:0000256" key="5">
    <source>
        <dbReference type="ARBA" id="ARBA00022989"/>
    </source>
</evidence>
<comment type="similarity">
    <text evidence="2">Belongs to the UPF0053 family.</text>
</comment>
<feature type="transmembrane region" description="Helical" evidence="10">
    <location>
        <begin position="128"/>
        <end position="147"/>
    </location>
</feature>
<keyword evidence="4" id="KW-0677">Repeat</keyword>
<dbReference type="Proteomes" id="UP000278746">
    <property type="component" value="Unassembled WGS sequence"/>
</dbReference>
<evidence type="ECO:0000256" key="2">
    <source>
        <dbReference type="ARBA" id="ARBA00006337"/>
    </source>
</evidence>
<dbReference type="Gene3D" id="3.30.465.10">
    <property type="match status" value="1"/>
</dbReference>
<evidence type="ECO:0000256" key="9">
    <source>
        <dbReference type="PROSITE-ProRule" id="PRU01193"/>
    </source>
</evidence>
<dbReference type="PANTHER" id="PTHR22777:SF17">
    <property type="entry name" value="UPF0053 PROTEIN SLL0260"/>
    <property type="match status" value="1"/>
</dbReference>
<protein>
    <submittedName>
        <fullName evidence="13">HlyC/CorC family transporter</fullName>
    </submittedName>
</protein>
<dbReference type="GO" id="GO:0050660">
    <property type="term" value="F:flavin adenine dinucleotide binding"/>
    <property type="evidence" value="ECO:0007669"/>
    <property type="project" value="InterPro"/>
</dbReference>
<dbReference type="Pfam" id="PF01595">
    <property type="entry name" value="CNNM"/>
    <property type="match status" value="1"/>
</dbReference>
<keyword evidence="14" id="KW-1185">Reference proteome</keyword>
<evidence type="ECO:0000313" key="14">
    <source>
        <dbReference type="Proteomes" id="UP000278746"/>
    </source>
</evidence>
<keyword evidence="5 9" id="KW-1133">Transmembrane helix</keyword>
<dbReference type="SUPFAM" id="SSF54631">
    <property type="entry name" value="CBS-domain pair"/>
    <property type="match status" value="1"/>
</dbReference>
<evidence type="ECO:0000313" key="13">
    <source>
        <dbReference type="EMBL" id="RNA70041.1"/>
    </source>
</evidence>
<dbReference type="EMBL" id="RHIB01000001">
    <property type="protein sequence ID" value="RNA70041.1"/>
    <property type="molecule type" value="Genomic_DNA"/>
</dbReference>
<feature type="transmembrane region" description="Helical" evidence="10">
    <location>
        <begin position="87"/>
        <end position="108"/>
    </location>
</feature>
<dbReference type="InterPro" id="IPR016169">
    <property type="entry name" value="FAD-bd_PCMH_sub2"/>
</dbReference>
<dbReference type="AlphaFoldDB" id="A0A3M7TXM7"/>
<dbReference type="PROSITE" id="PS51371">
    <property type="entry name" value="CBS"/>
    <property type="match status" value="2"/>
</dbReference>
<sequence>MGDVPLLLILFLVLLLLLSAFFSSAETAFSSANRIRLKTMKDDGNKGAGKALYITEHFDQALSTILVGNNLVNIAAATISAQLAVQIFGPSLGVFISTFVVTILVLIFGEILPKSFAKEYAEAFSSKISGVLLLLIRVIYPVNWLFLQLKKGVSSLIEKNDTHPSVTEEELKMMVEISEEEGVIDENERELVHRSFDFNDIIVAEVFKPRTNMTALNVTEDIEVIKETFFRERFSRIPIYEGNIDNIIGVLSERDFFTSYIRGEVDIRALVREPIFVVESMKIHALLPQLQKEKIHMAIVIDEYGGTSGLITLEDILEELVGEIYDEHDDDVKLFKQMDASTYLFHADYPLDDFARFTGVELPDTIYHTLGGWLSEEFQRIPDKGDELTYENLNLKVHESDERRVRTIMVTSELLPNASASG</sequence>
<evidence type="ECO:0000259" key="12">
    <source>
        <dbReference type="PROSITE" id="PS51846"/>
    </source>
</evidence>
<dbReference type="InterPro" id="IPR002550">
    <property type="entry name" value="CNNM"/>
</dbReference>
<reference evidence="13 14" key="1">
    <citation type="submission" date="2018-10" db="EMBL/GenBank/DDBJ databases">
        <title>Bacillus Keqinensis sp. nov., a moderately halophilic bacterium isolated from a saline-alkaline lake.</title>
        <authorList>
            <person name="Wang H."/>
        </authorList>
    </citation>
    <scope>NUCLEOTIDE SEQUENCE [LARGE SCALE GENOMIC DNA]</scope>
    <source>
        <strain evidence="13 14">KQ-3</strain>
    </source>
</reference>
<comment type="caution">
    <text evidence="13">The sequence shown here is derived from an EMBL/GenBank/DDBJ whole genome shotgun (WGS) entry which is preliminary data.</text>
</comment>
<dbReference type="Pfam" id="PF03471">
    <property type="entry name" value="CorC_HlyC"/>
    <property type="match status" value="1"/>
</dbReference>
<dbReference type="InterPro" id="IPR046342">
    <property type="entry name" value="CBS_dom_sf"/>
</dbReference>
<keyword evidence="3 9" id="KW-0812">Transmembrane</keyword>
<evidence type="ECO:0000256" key="10">
    <source>
        <dbReference type="SAM" id="Phobius"/>
    </source>
</evidence>
<keyword evidence="7 9" id="KW-0472">Membrane</keyword>
<dbReference type="PROSITE" id="PS51846">
    <property type="entry name" value="CNNM"/>
    <property type="match status" value="1"/>
</dbReference>
<gene>
    <name evidence="13" type="ORF">EBO34_08960</name>
</gene>